<gene>
    <name evidence="1" type="ORF">MM415B02453_0014</name>
</gene>
<accession>A0A6M3L6Q6</accession>
<dbReference type="AlphaFoldDB" id="A0A6M3L6Q6"/>
<sequence length="131" mass="15387">MKLSEKNNEIHDLLGVFFIDLRTRNKLLNIINHLKEHGKTIDDFVDYANEMNEIHKNEIKIREKNKPSDGLKPITCPECKHPMFLRLVNIDAATKTGDNSKSVWICFNKDCMHTEYSEKTIEQWRTELTGR</sequence>
<reference evidence="1" key="1">
    <citation type="submission" date="2020-03" db="EMBL/GenBank/DDBJ databases">
        <title>The deep terrestrial virosphere.</title>
        <authorList>
            <person name="Holmfeldt K."/>
            <person name="Nilsson E."/>
            <person name="Simone D."/>
            <person name="Lopez-Fernandez M."/>
            <person name="Wu X."/>
            <person name="de Brujin I."/>
            <person name="Lundin D."/>
            <person name="Andersson A."/>
            <person name="Bertilsson S."/>
            <person name="Dopson M."/>
        </authorList>
    </citation>
    <scope>NUCLEOTIDE SEQUENCE</scope>
    <source>
        <strain evidence="1">MM415B02453</strain>
    </source>
</reference>
<evidence type="ECO:0000313" key="1">
    <source>
        <dbReference type="EMBL" id="QJA90063.1"/>
    </source>
</evidence>
<proteinExistence type="predicted"/>
<protein>
    <submittedName>
        <fullName evidence="1">Uncharacterized protein</fullName>
    </submittedName>
</protein>
<dbReference type="EMBL" id="MT142888">
    <property type="protein sequence ID" value="QJA90063.1"/>
    <property type="molecule type" value="Genomic_DNA"/>
</dbReference>
<name>A0A6M3L6Q6_9ZZZZ</name>
<organism evidence="1">
    <name type="scientific">viral metagenome</name>
    <dbReference type="NCBI Taxonomy" id="1070528"/>
    <lineage>
        <taxon>unclassified sequences</taxon>
        <taxon>metagenomes</taxon>
        <taxon>organismal metagenomes</taxon>
    </lineage>
</organism>